<protein>
    <submittedName>
        <fullName evidence="3">Uncharacterized protein</fullName>
    </submittedName>
</protein>
<reference evidence="3" key="1">
    <citation type="submission" date="2021-01" db="EMBL/GenBank/DDBJ databases">
        <authorList>
            <person name="Corre E."/>
            <person name="Pelletier E."/>
            <person name="Niang G."/>
            <person name="Scheremetjew M."/>
            <person name="Finn R."/>
            <person name="Kale V."/>
            <person name="Holt S."/>
            <person name="Cochrane G."/>
            <person name="Meng A."/>
            <person name="Brown T."/>
            <person name="Cohen L."/>
        </authorList>
    </citation>
    <scope>NUCLEOTIDE SEQUENCE</scope>
    <source>
        <strain evidence="3">CCMP645</strain>
    </source>
</reference>
<accession>A0A7S4B7U5</accession>
<dbReference type="EMBL" id="HBIZ01015928">
    <property type="protein sequence ID" value="CAE0757266.1"/>
    <property type="molecule type" value="Transcribed_RNA"/>
</dbReference>
<dbReference type="SUPFAM" id="SSF48403">
    <property type="entry name" value="Ankyrin repeat"/>
    <property type="match status" value="1"/>
</dbReference>
<organism evidence="3">
    <name type="scientific">Chrysotila carterae</name>
    <name type="common">Marine alga</name>
    <name type="synonym">Syracosphaera carterae</name>
    <dbReference type="NCBI Taxonomy" id="13221"/>
    <lineage>
        <taxon>Eukaryota</taxon>
        <taxon>Haptista</taxon>
        <taxon>Haptophyta</taxon>
        <taxon>Prymnesiophyceae</taxon>
        <taxon>Isochrysidales</taxon>
        <taxon>Isochrysidaceae</taxon>
        <taxon>Chrysotila</taxon>
    </lineage>
</organism>
<evidence type="ECO:0000256" key="2">
    <source>
        <dbReference type="SAM" id="Phobius"/>
    </source>
</evidence>
<dbReference type="PROSITE" id="PS50297">
    <property type="entry name" value="ANK_REP_REGION"/>
    <property type="match status" value="1"/>
</dbReference>
<feature type="transmembrane region" description="Helical" evidence="2">
    <location>
        <begin position="124"/>
        <end position="141"/>
    </location>
</feature>
<dbReference type="Gene3D" id="1.25.40.20">
    <property type="entry name" value="Ankyrin repeat-containing domain"/>
    <property type="match status" value="1"/>
</dbReference>
<gene>
    <name evidence="3" type="ORF">PCAR00345_LOCUS9860</name>
</gene>
<evidence type="ECO:0000313" key="3">
    <source>
        <dbReference type="EMBL" id="CAE0757266.1"/>
    </source>
</evidence>
<evidence type="ECO:0000256" key="1">
    <source>
        <dbReference type="PROSITE-ProRule" id="PRU00023"/>
    </source>
</evidence>
<proteinExistence type="predicted"/>
<dbReference type="InterPro" id="IPR002110">
    <property type="entry name" value="Ankyrin_rpt"/>
</dbReference>
<keyword evidence="1" id="KW-0040">ANK repeat</keyword>
<sequence length="157" mass="17378">MDFLNSVSSGSCLRVAQQLSRGQDPNVNYIGVTPLSMAVENGDVDMVALLLNWKADPSVTYYRGKTPQREAEKMAADEKCKFREEAAEMLKLMADEKAVNERLVQVKAKIEVMRKHDAKQMERFVLGVLAVSAVICGLMYVKSLFTASAGQADTKEL</sequence>
<dbReference type="InterPro" id="IPR036770">
    <property type="entry name" value="Ankyrin_rpt-contain_sf"/>
</dbReference>
<dbReference type="PROSITE" id="PS50088">
    <property type="entry name" value="ANK_REPEAT"/>
    <property type="match status" value="1"/>
</dbReference>
<keyword evidence="2" id="KW-1133">Transmembrane helix</keyword>
<name>A0A7S4B7U5_CHRCT</name>
<keyword evidence="2" id="KW-0812">Transmembrane</keyword>
<keyword evidence="2" id="KW-0472">Membrane</keyword>
<feature type="repeat" description="ANK" evidence="1">
    <location>
        <begin position="30"/>
        <end position="62"/>
    </location>
</feature>
<dbReference type="Pfam" id="PF00023">
    <property type="entry name" value="Ank"/>
    <property type="match status" value="1"/>
</dbReference>
<dbReference type="AlphaFoldDB" id="A0A7S4B7U5"/>